<keyword evidence="7" id="KW-0539">Nucleus</keyword>
<comment type="subcellular location">
    <subcellularLocation>
        <location evidence="1">Nucleus</location>
    </subcellularLocation>
</comment>
<name>A0A3N4I4D3_ASCIM</name>
<feature type="compositionally biased region" description="Polar residues" evidence="8">
    <location>
        <begin position="337"/>
        <end position="349"/>
    </location>
</feature>
<dbReference type="EMBL" id="ML119698">
    <property type="protein sequence ID" value="RPA79548.1"/>
    <property type="molecule type" value="Genomic_DNA"/>
</dbReference>
<dbReference type="AlphaFoldDB" id="A0A3N4I4D3"/>
<feature type="domain" description="C3H1-type" evidence="9">
    <location>
        <begin position="505"/>
        <end position="526"/>
    </location>
</feature>
<gene>
    <name evidence="10" type="ORF">BJ508DRAFT_140918</name>
</gene>
<evidence type="ECO:0000256" key="6">
    <source>
        <dbReference type="ARBA" id="ARBA00022833"/>
    </source>
</evidence>
<evidence type="ECO:0000256" key="5">
    <source>
        <dbReference type="ARBA" id="ARBA00022771"/>
    </source>
</evidence>
<feature type="domain" description="C3H1-type" evidence="9">
    <location>
        <begin position="458"/>
        <end position="481"/>
    </location>
</feature>
<evidence type="ECO:0000313" key="11">
    <source>
        <dbReference type="Proteomes" id="UP000275078"/>
    </source>
</evidence>
<dbReference type="GO" id="GO:0005634">
    <property type="term" value="C:nucleus"/>
    <property type="evidence" value="ECO:0007669"/>
    <property type="project" value="UniProtKB-SubCell"/>
</dbReference>
<feature type="compositionally biased region" description="Basic and acidic residues" evidence="8">
    <location>
        <begin position="195"/>
        <end position="204"/>
    </location>
</feature>
<dbReference type="InterPro" id="IPR055046">
    <property type="entry name" value="Nab2-like_Znf-CCCH"/>
</dbReference>
<accession>A0A3N4I4D3</accession>
<dbReference type="InterPro" id="IPR000571">
    <property type="entry name" value="Znf_CCCH"/>
</dbReference>
<evidence type="ECO:0000256" key="3">
    <source>
        <dbReference type="ARBA" id="ARBA00022723"/>
    </source>
</evidence>
<feature type="compositionally biased region" description="Polar residues" evidence="8">
    <location>
        <begin position="159"/>
        <end position="169"/>
    </location>
</feature>
<keyword evidence="3" id="KW-0479">Metal-binding</keyword>
<proteinExistence type="inferred from homology"/>
<evidence type="ECO:0000256" key="8">
    <source>
        <dbReference type="SAM" id="MobiDB-lite"/>
    </source>
</evidence>
<feature type="region of interest" description="Disordered" evidence="8">
    <location>
        <begin position="104"/>
        <end position="246"/>
    </location>
</feature>
<evidence type="ECO:0000256" key="4">
    <source>
        <dbReference type="ARBA" id="ARBA00022737"/>
    </source>
</evidence>
<comment type="similarity">
    <text evidence="2">Belongs to the ZC3H14 family.</text>
</comment>
<dbReference type="Pfam" id="PF22683">
    <property type="entry name" value="Nab2-like_zf-CCCH"/>
    <property type="match status" value="1"/>
</dbReference>
<dbReference type="Gene3D" id="4.10.1000.40">
    <property type="match status" value="1"/>
</dbReference>
<dbReference type="PANTHER" id="PTHR14738:SF29">
    <property type="entry name" value="ZINC FINGER CCCH DOMAIN-CONTAINING PROTEIN 14"/>
    <property type="match status" value="1"/>
</dbReference>
<keyword evidence="5" id="KW-0863">Zinc-finger</keyword>
<dbReference type="OrthoDB" id="438553at2759"/>
<evidence type="ECO:0000313" key="10">
    <source>
        <dbReference type="EMBL" id="RPA79548.1"/>
    </source>
</evidence>
<dbReference type="Gene3D" id="4.10.1000.30">
    <property type="match status" value="1"/>
</dbReference>
<keyword evidence="11" id="KW-1185">Reference proteome</keyword>
<sequence>MTGAMHANSPLAQALSSKIMPKLEEIGWAVGGDDSVPLSEYICLMLVNGKSQTQIAEELSGEHLGIADMDSAQKFAGWLFEQVEELSKTHGATEGSGIIAPAEEQQEQHQQHDEQQHFDGMEGAHDEQSYDDAGDAEMGEHGDDQGDSSMLVAPRLPSLLQTRTGTFPLTDSRRPTGPKAMRQPNPRVFQQINKQMDRSSDPLRRARPMGGDRIGKPGDMPKGPRGNNNFRQQQNGRGRPSTNTLNNMNPHQRMQVFNNFDAQRFPQPMMGPNGPFIPGPNGPQFMPGPGGPAGPGGFVPNGMPPFVPGPNGVPFNPAGFNNGGFYPNNGRPHHQQQRNFNPQHRNNGPTGHRNMFDMVEFPNRQNNQQQAAGQQPAKEQDDAQMEEDEIQNPAEVPCHFGQRCGKADCPFAHPTPAALPNRQVAISGEKCPFGVKCKNTKCTGSHPSPASAPKAPPKQLDIECRFFPNCKNPACPFKHPKMPPCRNGTNCTRPGCHFDHSGEAAEVPACRYHPCLNPNCKFTHDEGQQKKVDPNEKHVSERKFVMDESKEELIIPGSGLQQNNEGGEQSTDLTVKDAEAEAPAATAGNEMNDIAE</sequence>
<dbReference type="GO" id="GO:0005737">
    <property type="term" value="C:cytoplasm"/>
    <property type="evidence" value="ECO:0007669"/>
    <property type="project" value="TreeGrafter"/>
</dbReference>
<dbReference type="Proteomes" id="UP000275078">
    <property type="component" value="Unassembled WGS sequence"/>
</dbReference>
<organism evidence="10 11">
    <name type="scientific">Ascobolus immersus RN42</name>
    <dbReference type="NCBI Taxonomy" id="1160509"/>
    <lineage>
        <taxon>Eukaryota</taxon>
        <taxon>Fungi</taxon>
        <taxon>Dikarya</taxon>
        <taxon>Ascomycota</taxon>
        <taxon>Pezizomycotina</taxon>
        <taxon>Pezizomycetes</taxon>
        <taxon>Pezizales</taxon>
        <taxon>Ascobolaceae</taxon>
        <taxon>Ascobolus</taxon>
    </lineage>
</organism>
<keyword evidence="6" id="KW-0862">Zinc</keyword>
<feature type="region of interest" description="Disordered" evidence="8">
    <location>
        <begin position="548"/>
        <end position="596"/>
    </location>
</feature>
<dbReference type="InterPro" id="IPR043094">
    <property type="entry name" value="Nab2/ZC3H14_N_sf"/>
</dbReference>
<feature type="domain" description="C3H1-type" evidence="9">
    <location>
        <begin position="392"/>
        <end position="415"/>
    </location>
</feature>
<evidence type="ECO:0000256" key="1">
    <source>
        <dbReference type="ARBA" id="ARBA00004123"/>
    </source>
</evidence>
<dbReference type="SMART" id="SM00356">
    <property type="entry name" value="ZnF_C3H1"/>
    <property type="match status" value="3"/>
</dbReference>
<dbReference type="Gene3D" id="1.10.340.40">
    <property type="entry name" value="Nuclear abundant poly(A) RNA-bind protein 2, N-terminal domain"/>
    <property type="match status" value="1"/>
</dbReference>
<evidence type="ECO:0000256" key="2">
    <source>
        <dbReference type="ARBA" id="ARBA00008423"/>
    </source>
</evidence>
<feature type="compositionally biased region" description="Low complexity" evidence="8">
    <location>
        <begin position="363"/>
        <end position="377"/>
    </location>
</feature>
<dbReference type="GO" id="GO:0008270">
    <property type="term" value="F:zinc ion binding"/>
    <property type="evidence" value="ECO:0007669"/>
    <property type="project" value="UniProtKB-KW"/>
</dbReference>
<feature type="compositionally biased region" description="Basic and acidic residues" evidence="8">
    <location>
        <begin position="106"/>
        <end position="128"/>
    </location>
</feature>
<dbReference type="GO" id="GO:0008143">
    <property type="term" value="F:poly(A) binding"/>
    <property type="evidence" value="ECO:0007669"/>
    <property type="project" value="InterPro"/>
</dbReference>
<evidence type="ECO:0000259" key="9">
    <source>
        <dbReference type="SMART" id="SM00356"/>
    </source>
</evidence>
<dbReference type="InterPro" id="IPR040366">
    <property type="entry name" value="Nab2/ZC3H14"/>
</dbReference>
<protein>
    <recommendedName>
        <fullName evidence="9">C3H1-type domain-containing protein</fullName>
    </recommendedName>
</protein>
<keyword evidence="4" id="KW-0677">Repeat</keyword>
<dbReference type="PANTHER" id="PTHR14738">
    <property type="entry name" value="ZINC FINGER CCCH DOMAIN-CONTAINING PROTEIN 14"/>
    <property type="match status" value="1"/>
</dbReference>
<feature type="compositionally biased region" description="Low complexity" evidence="8">
    <location>
        <begin position="223"/>
        <end position="240"/>
    </location>
</feature>
<dbReference type="Pfam" id="PF14608">
    <property type="entry name" value="zf-CCCH_2"/>
    <property type="match status" value="4"/>
</dbReference>
<dbReference type="GO" id="GO:0043488">
    <property type="term" value="P:regulation of mRNA stability"/>
    <property type="evidence" value="ECO:0007669"/>
    <property type="project" value="InterPro"/>
</dbReference>
<reference evidence="10 11" key="1">
    <citation type="journal article" date="2018" name="Nat. Ecol. Evol.">
        <title>Pezizomycetes genomes reveal the molecular basis of ectomycorrhizal truffle lifestyle.</title>
        <authorList>
            <person name="Murat C."/>
            <person name="Payen T."/>
            <person name="Noel B."/>
            <person name="Kuo A."/>
            <person name="Morin E."/>
            <person name="Chen J."/>
            <person name="Kohler A."/>
            <person name="Krizsan K."/>
            <person name="Balestrini R."/>
            <person name="Da Silva C."/>
            <person name="Montanini B."/>
            <person name="Hainaut M."/>
            <person name="Levati E."/>
            <person name="Barry K.W."/>
            <person name="Belfiori B."/>
            <person name="Cichocki N."/>
            <person name="Clum A."/>
            <person name="Dockter R.B."/>
            <person name="Fauchery L."/>
            <person name="Guy J."/>
            <person name="Iotti M."/>
            <person name="Le Tacon F."/>
            <person name="Lindquist E.A."/>
            <person name="Lipzen A."/>
            <person name="Malagnac F."/>
            <person name="Mello A."/>
            <person name="Molinier V."/>
            <person name="Miyauchi S."/>
            <person name="Poulain J."/>
            <person name="Riccioni C."/>
            <person name="Rubini A."/>
            <person name="Sitrit Y."/>
            <person name="Splivallo R."/>
            <person name="Traeger S."/>
            <person name="Wang M."/>
            <person name="Zifcakova L."/>
            <person name="Wipf D."/>
            <person name="Zambonelli A."/>
            <person name="Paolocci F."/>
            <person name="Nowrousian M."/>
            <person name="Ottonello S."/>
            <person name="Baldrian P."/>
            <person name="Spatafora J.W."/>
            <person name="Henrissat B."/>
            <person name="Nagy L.G."/>
            <person name="Aury J.M."/>
            <person name="Wincker P."/>
            <person name="Grigoriev I.V."/>
            <person name="Bonfante P."/>
            <person name="Martin F.M."/>
        </authorList>
    </citation>
    <scope>NUCLEOTIDE SEQUENCE [LARGE SCALE GENOMIC DNA]</scope>
    <source>
        <strain evidence="10 11">RN42</strain>
    </source>
</reference>
<feature type="region of interest" description="Disordered" evidence="8">
    <location>
        <begin position="322"/>
        <end position="389"/>
    </location>
</feature>
<evidence type="ECO:0000256" key="7">
    <source>
        <dbReference type="ARBA" id="ARBA00023242"/>
    </source>
</evidence>
<feature type="compositionally biased region" description="Polar residues" evidence="8">
    <location>
        <begin position="559"/>
        <end position="573"/>
    </location>
</feature>
<dbReference type="STRING" id="1160509.A0A3N4I4D3"/>